<protein>
    <submittedName>
        <fullName evidence="2">Uncharacterized protein</fullName>
    </submittedName>
</protein>
<sequence>MWRRAPARTRRRLSSAEIAGWRRPSGPCSPRTAATGATQMPAFARDPMGSPSRAADRGFAEQRADLGPPPVPQRGSARGPAARPDAVAWLTCLRHRCRPDSRRRVAVLRSGPERPPRRLTPVGRGHARRFPTGRPHRRGQRRDDPATPHRARAQKPCRPGRARRPLARLGRFSRRCRDVPHHATFAGRRIGQSADGNPPRRRVARRTGEAELARLAMRLSRSEPLEFRPLAADETPRKSLPFLYRHRIF</sequence>
<feature type="region of interest" description="Disordered" evidence="1">
    <location>
        <begin position="1"/>
        <end position="82"/>
    </location>
</feature>
<feature type="compositionally biased region" description="Basic residues" evidence="1">
    <location>
        <begin position="125"/>
        <end position="140"/>
    </location>
</feature>
<accession>A0A1H8L6J3</accession>
<feature type="region of interest" description="Disordered" evidence="1">
    <location>
        <begin position="104"/>
        <end position="161"/>
    </location>
</feature>
<gene>
    <name evidence="2" type="ORF">SAMN04488011_109106</name>
</gene>
<keyword evidence="3" id="KW-1185">Reference proteome</keyword>
<feature type="compositionally biased region" description="Basic residues" evidence="1">
    <location>
        <begin position="1"/>
        <end position="13"/>
    </location>
</feature>
<proteinExistence type="predicted"/>
<dbReference type="EMBL" id="FOCM01000009">
    <property type="protein sequence ID" value="SEO00733.1"/>
    <property type="molecule type" value="Genomic_DNA"/>
</dbReference>
<evidence type="ECO:0000313" key="3">
    <source>
        <dbReference type="Proteomes" id="UP000199372"/>
    </source>
</evidence>
<feature type="compositionally biased region" description="Basic residues" evidence="1">
    <location>
        <begin position="149"/>
        <end position="161"/>
    </location>
</feature>
<organism evidence="2 3">
    <name type="scientific">Palleronia pelagia</name>
    <dbReference type="NCBI Taxonomy" id="387096"/>
    <lineage>
        <taxon>Bacteria</taxon>
        <taxon>Pseudomonadati</taxon>
        <taxon>Pseudomonadota</taxon>
        <taxon>Alphaproteobacteria</taxon>
        <taxon>Rhodobacterales</taxon>
        <taxon>Roseobacteraceae</taxon>
        <taxon>Palleronia</taxon>
    </lineage>
</organism>
<dbReference type="AlphaFoldDB" id="A0A1H8L6J3"/>
<feature type="compositionally biased region" description="Basic and acidic residues" evidence="1">
    <location>
        <begin position="54"/>
        <end position="64"/>
    </location>
</feature>
<evidence type="ECO:0000256" key="1">
    <source>
        <dbReference type="SAM" id="MobiDB-lite"/>
    </source>
</evidence>
<evidence type="ECO:0000313" key="2">
    <source>
        <dbReference type="EMBL" id="SEO00733.1"/>
    </source>
</evidence>
<reference evidence="3" key="1">
    <citation type="submission" date="2016-10" db="EMBL/GenBank/DDBJ databases">
        <authorList>
            <person name="Varghese N."/>
            <person name="Submissions S."/>
        </authorList>
    </citation>
    <scope>NUCLEOTIDE SEQUENCE [LARGE SCALE GENOMIC DNA]</scope>
    <source>
        <strain evidence="3">DSM 26893</strain>
    </source>
</reference>
<dbReference type="Proteomes" id="UP000199372">
    <property type="component" value="Unassembled WGS sequence"/>
</dbReference>
<name>A0A1H8L6J3_9RHOB</name>